<dbReference type="GO" id="GO:1901259">
    <property type="term" value="P:chloroplast rRNA processing"/>
    <property type="evidence" value="ECO:0007669"/>
    <property type="project" value="TreeGrafter"/>
</dbReference>
<dbReference type="Pfam" id="PF11523">
    <property type="entry name" value="DUF3223"/>
    <property type="match status" value="1"/>
</dbReference>
<organism evidence="2 3">
    <name type="scientific">Clitoria ternatea</name>
    <name type="common">Butterfly pea</name>
    <dbReference type="NCBI Taxonomy" id="43366"/>
    <lineage>
        <taxon>Eukaryota</taxon>
        <taxon>Viridiplantae</taxon>
        <taxon>Streptophyta</taxon>
        <taxon>Embryophyta</taxon>
        <taxon>Tracheophyta</taxon>
        <taxon>Spermatophyta</taxon>
        <taxon>Magnoliopsida</taxon>
        <taxon>eudicotyledons</taxon>
        <taxon>Gunneridae</taxon>
        <taxon>Pentapetalae</taxon>
        <taxon>rosids</taxon>
        <taxon>fabids</taxon>
        <taxon>Fabales</taxon>
        <taxon>Fabaceae</taxon>
        <taxon>Papilionoideae</taxon>
        <taxon>50 kb inversion clade</taxon>
        <taxon>NPAAA clade</taxon>
        <taxon>indigoferoid/millettioid clade</taxon>
        <taxon>Phaseoleae</taxon>
        <taxon>Clitoria</taxon>
    </lineage>
</organism>
<reference evidence="2 3" key="1">
    <citation type="submission" date="2024-01" db="EMBL/GenBank/DDBJ databases">
        <title>The genomes of 5 underutilized Papilionoideae crops provide insights into root nodulation and disease resistance.</title>
        <authorList>
            <person name="Yuan L."/>
        </authorList>
    </citation>
    <scope>NUCLEOTIDE SEQUENCE [LARGE SCALE GENOMIC DNA]</scope>
    <source>
        <strain evidence="2">LY-2023</strain>
        <tissue evidence="2">Leaf</tissue>
    </source>
</reference>
<name>A0AAN9PYH0_CLITE</name>
<dbReference type="FunFam" id="3.10.450.40:FF:000016">
    <property type="entry name" value="Predicted protein"/>
    <property type="match status" value="1"/>
</dbReference>
<dbReference type="Proteomes" id="UP001359559">
    <property type="component" value="Unassembled WGS sequence"/>
</dbReference>
<feature type="region of interest" description="Disordered" evidence="1">
    <location>
        <begin position="218"/>
        <end position="256"/>
    </location>
</feature>
<protein>
    <submittedName>
        <fullName evidence="2">Uncharacterized protein</fullName>
    </submittedName>
</protein>
<gene>
    <name evidence="2" type="ORF">RJT34_01321</name>
</gene>
<feature type="compositionally biased region" description="Basic residues" evidence="1">
    <location>
        <begin position="228"/>
        <end position="256"/>
    </location>
</feature>
<dbReference type="GO" id="GO:0009507">
    <property type="term" value="C:chloroplast"/>
    <property type="evidence" value="ECO:0007669"/>
    <property type="project" value="TreeGrafter"/>
</dbReference>
<dbReference type="EMBL" id="JAYKXN010000001">
    <property type="protein sequence ID" value="KAK7317255.1"/>
    <property type="molecule type" value="Genomic_DNA"/>
</dbReference>
<dbReference type="GO" id="GO:0017126">
    <property type="term" value="P:nucleologenesis"/>
    <property type="evidence" value="ECO:0007669"/>
    <property type="project" value="TreeGrafter"/>
</dbReference>
<feature type="compositionally biased region" description="Basic and acidic residues" evidence="1">
    <location>
        <begin position="50"/>
        <end position="87"/>
    </location>
</feature>
<dbReference type="GO" id="GO:0009658">
    <property type="term" value="P:chloroplast organization"/>
    <property type="evidence" value="ECO:0007669"/>
    <property type="project" value="TreeGrafter"/>
</dbReference>
<dbReference type="AlphaFoldDB" id="A0AAN9PYH0"/>
<evidence type="ECO:0000313" key="2">
    <source>
        <dbReference type="EMBL" id="KAK7317255.1"/>
    </source>
</evidence>
<comment type="caution">
    <text evidence="2">The sequence shown here is derived from an EMBL/GenBank/DDBJ whole genome shotgun (WGS) entry which is preliminary data.</text>
</comment>
<dbReference type="PANTHER" id="PTHR33415">
    <property type="entry name" value="PROTEIN EMBRYO DEFECTIVE 514"/>
    <property type="match status" value="1"/>
</dbReference>
<dbReference type="GO" id="GO:0005634">
    <property type="term" value="C:nucleus"/>
    <property type="evidence" value="ECO:0007669"/>
    <property type="project" value="TreeGrafter"/>
</dbReference>
<accession>A0AAN9PYH0</accession>
<dbReference type="PANTHER" id="PTHR33415:SF12">
    <property type="entry name" value="PROTEIN EMBRYO DEFECTIVE 514"/>
    <property type="match status" value="1"/>
</dbReference>
<feature type="compositionally biased region" description="Acidic residues" evidence="1">
    <location>
        <begin position="88"/>
        <end position="100"/>
    </location>
</feature>
<dbReference type="Gene3D" id="3.10.450.40">
    <property type="match status" value="1"/>
</dbReference>
<feature type="region of interest" description="Disordered" evidence="1">
    <location>
        <begin position="1"/>
        <end position="111"/>
    </location>
</feature>
<keyword evidence="3" id="KW-1185">Reference proteome</keyword>
<evidence type="ECO:0000313" key="3">
    <source>
        <dbReference type="Proteomes" id="UP001359559"/>
    </source>
</evidence>
<sequence>MAEGTAPEVVDPETTVAAVDMEVESVEAGENGGEPNQKRSREEEESNGDDVSKKQKVDEEKSVEEERLEKVEEQVEKETHKEEKKGEDEEEKEGEKEDGENEAKEEKEATGPVKLGHKTFVSSVEMFNYFCNFLHAWPQNLNVNKYEHNMLLELLKKGHAEPGRKIGGGIRAFQVRYHPNFKSKCFFVIREDNSVDDFSFRKCVDHILPLPEGMQTKSDVNKALGGGGKHHRGKGGKGRGGRGGGRGHGRGGKWRH</sequence>
<evidence type="ECO:0000256" key="1">
    <source>
        <dbReference type="SAM" id="MobiDB-lite"/>
    </source>
</evidence>
<proteinExistence type="predicted"/>
<dbReference type="InterPro" id="IPR044673">
    <property type="entry name" value="DCL-like"/>
</dbReference>